<protein>
    <recommendedName>
        <fullName evidence="2 6">Orotate phosphoribosyltransferase</fullName>
        <shortName evidence="6">OPRT</shortName>
        <shortName evidence="6">OPRTase</shortName>
        <ecNumber evidence="2 6">2.4.2.10</ecNumber>
    </recommendedName>
</protein>
<comment type="catalytic activity">
    <reaction evidence="6">
        <text>orotidine 5'-phosphate + diphosphate = orotate + 5-phospho-alpha-D-ribose 1-diphosphate</text>
        <dbReference type="Rhea" id="RHEA:10380"/>
        <dbReference type="ChEBI" id="CHEBI:30839"/>
        <dbReference type="ChEBI" id="CHEBI:33019"/>
        <dbReference type="ChEBI" id="CHEBI:57538"/>
        <dbReference type="ChEBI" id="CHEBI:58017"/>
        <dbReference type="EC" id="2.4.2.10"/>
    </reaction>
</comment>
<accession>A0AA48HY51</accession>
<dbReference type="InterPro" id="IPR023031">
    <property type="entry name" value="OPRT"/>
</dbReference>
<comment type="cofactor">
    <cofactor evidence="6">
        <name>Mg(2+)</name>
        <dbReference type="ChEBI" id="CHEBI:18420"/>
    </cofactor>
</comment>
<dbReference type="EMBL" id="AP027924">
    <property type="protein sequence ID" value="BED91879.1"/>
    <property type="molecule type" value="Genomic_DNA"/>
</dbReference>
<organism evidence="7">
    <name type="scientific">Candidatus Improbicoccus pseudotrichonymphae</name>
    <dbReference type="NCBI Taxonomy" id="3033792"/>
    <lineage>
        <taxon>Bacteria</taxon>
        <taxon>Bacillati</taxon>
        <taxon>Bacillota</taxon>
        <taxon>Clostridia</taxon>
        <taxon>Candidatus Improbicoccus</taxon>
    </lineage>
</organism>
<dbReference type="NCBIfam" id="TIGR00336">
    <property type="entry name" value="pyrE"/>
    <property type="match status" value="1"/>
</dbReference>
<dbReference type="KEGG" id="ips:CfP315_0421"/>
<keyword evidence="3 6" id="KW-0328">Glycosyltransferase</keyword>
<evidence type="ECO:0000256" key="6">
    <source>
        <dbReference type="HAMAP-Rule" id="MF_01208"/>
    </source>
</evidence>
<dbReference type="InterPro" id="IPR004467">
    <property type="entry name" value="Or_phspho_trans_dom"/>
</dbReference>
<dbReference type="GO" id="GO:0019856">
    <property type="term" value="P:pyrimidine nucleobase biosynthetic process"/>
    <property type="evidence" value="ECO:0007669"/>
    <property type="project" value="TreeGrafter"/>
</dbReference>
<reference evidence="7" key="1">
    <citation type="journal article" date="2023" name="ISME J.">
        <title>Emergence of putative energy parasites within Clostridia revealed by genome analysis of a novel endosymbiotic clade.</title>
        <authorList>
            <person name="Takahashi K."/>
            <person name="Kuwahara H."/>
            <person name="Horikawa Y."/>
            <person name="Izawa K."/>
            <person name="Kato D."/>
            <person name="Inagaki T."/>
            <person name="Yuki M."/>
            <person name="Ohkuma M."/>
            <person name="Hongoh Y."/>
        </authorList>
    </citation>
    <scope>NUCLEOTIDE SEQUENCE</scope>
    <source>
        <strain evidence="7">CfP3-15</strain>
    </source>
</reference>
<proteinExistence type="inferred from homology"/>
<comment type="caution">
    <text evidence="6">Lacks conserved residue(s) required for the propagation of feature annotation.</text>
</comment>
<dbReference type="SUPFAM" id="SSF53271">
    <property type="entry name" value="PRTase-like"/>
    <property type="match status" value="1"/>
</dbReference>
<feature type="binding site" evidence="6">
    <location>
        <position position="101"/>
    </location>
    <ligand>
        <name>5-phospho-alpha-D-ribose 1-diphosphate</name>
        <dbReference type="ChEBI" id="CHEBI:58017"/>
        <note>ligand shared between dimeric partners</note>
    </ligand>
</feature>
<dbReference type="Gene3D" id="3.40.50.2020">
    <property type="match status" value="1"/>
</dbReference>
<evidence type="ECO:0000256" key="3">
    <source>
        <dbReference type="ARBA" id="ARBA00022676"/>
    </source>
</evidence>
<comment type="subunit">
    <text evidence="6">Homodimer.</text>
</comment>
<dbReference type="GO" id="GO:0044205">
    <property type="term" value="P:'de novo' UMP biosynthetic process"/>
    <property type="evidence" value="ECO:0007669"/>
    <property type="project" value="UniProtKB-UniRule"/>
</dbReference>
<dbReference type="EC" id="2.4.2.10" evidence="2 6"/>
<dbReference type="InterPro" id="IPR029057">
    <property type="entry name" value="PRTase-like"/>
</dbReference>
<dbReference type="Proteomes" id="UP001337580">
    <property type="component" value="Chromosome"/>
</dbReference>
<evidence type="ECO:0000256" key="4">
    <source>
        <dbReference type="ARBA" id="ARBA00022679"/>
    </source>
</evidence>
<dbReference type="PANTHER" id="PTHR19278">
    <property type="entry name" value="OROTATE PHOSPHORIBOSYLTRANSFERASE"/>
    <property type="match status" value="1"/>
</dbReference>
<dbReference type="GO" id="GO:0000287">
    <property type="term" value="F:magnesium ion binding"/>
    <property type="evidence" value="ECO:0007669"/>
    <property type="project" value="UniProtKB-UniRule"/>
</dbReference>
<gene>
    <name evidence="6" type="primary">pyrE</name>
    <name evidence="7" type="ORF">CfP315_0421</name>
</gene>
<evidence type="ECO:0000256" key="1">
    <source>
        <dbReference type="ARBA" id="ARBA00004889"/>
    </source>
</evidence>
<evidence type="ECO:0000313" key="7">
    <source>
        <dbReference type="EMBL" id="BED91879.1"/>
    </source>
</evidence>
<comment type="pathway">
    <text evidence="1 6">Pyrimidine metabolism; UMP biosynthesis via de novo pathway; UMP from orotate: step 1/2.</text>
</comment>
<sequence length="211" mass="23622">MLNFSERVASDLLNIKAVFLSPKELFTWASGIKSPIYCDNRIILSYPNVRKEIESMLTLSVKINFPKCEFLIGTSTAGIPHAAIMADMLNLPMAYVRNAEKSHGRRNMIEGKIQPQTKAVVVEDLISTGVSSLNVVKTLKDSNINVLGVISIFDYNLKISKANFEKNSTVNFSLTNYDILINLAYERSIIDDNGLETLKAFREKLENSVQN</sequence>
<dbReference type="HAMAP" id="MF_01208">
    <property type="entry name" value="PyrE"/>
    <property type="match status" value="1"/>
</dbReference>
<name>A0AA48HY51_9FIRM</name>
<dbReference type="PANTHER" id="PTHR19278:SF9">
    <property type="entry name" value="URIDINE 5'-MONOPHOSPHATE SYNTHASE"/>
    <property type="match status" value="1"/>
</dbReference>
<comment type="function">
    <text evidence="6">Catalyzes the transfer of a ribosyl phosphate group from 5-phosphoribose 1-diphosphate to orotate, leading to the formation of orotidine monophosphate (OMP).</text>
</comment>
<keyword evidence="5 6" id="KW-0665">Pyrimidine biosynthesis</keyword>
<evidence type="ECO:0000256" key="2">
    <source>
        <dbReference type="ARBA" id="ARBA00011971"/>
    </source>
</evidence>
<dbReference type="InterPro" id="IPR000836">
    <property type="entry name" value="PRTase_dom"/>
</dbReference>
<evidence type="ECO:0000256" key="5">
    <source>
        <dbReference type="ARBA" id="ARBA00022975"/>
    </source>
</evidence>
<dbReference type="GO" id="GO:0004588">
    <property type="term" value="F:orotate phosphoribosyltransferase activity"/>
    <property type="evidence" value="ECO:0007669"/>
    <property type="project" value="UniProtKB-UniRule"/>
</dbReference>
<feature type="binding site" evidence="6">
    <location>
        <position position="97"/>
    </location>
    <ligand>
        <name>5-phospho-alpha-D-ribose 1-diphosphate</name>
        <dbReference type="ChEBI" id="CHEBI:58017"/>
        <note>ligand shared between dimeric partners</note>
    </ligand>
</feature>
<dbReference type="CDD" id="cd06223">
    <property type="entry name" value="PRTases_typeI"/>
    <property type="match status" value="1"/>
</dbReference>
<keyword evidence="6" id="KW-0460">Magnesium</keyword>
<feature type="binding site" evidence="6">
    <location>
        <position position="103"/>
    </location>
    <ligand>
        <name>5-phospho-alpha-D-ribose 1-diphosphate</name>
        <dbReference type="ChEBI" id="CHEBI:58017"/>
        <note>ligand shared between dimeric partners</note>
    </ligand>
</feature>
<feature type="binding site" description="in other chain" evidence="6">
    <location>
        <begin position="123"/>
        <end position="131"/>
    </location>
    <ligand>
        <name>5-phospho-alpha-D-ribose 1-diphosphate</name>
        <dbReference type="ChEBI" id="CHEBI:58017"/>
        <note>ligand shared between dimeric partners</note>
    </ligand>
</feature>
<dbReference type="AlphaFoldDB" id="A0AA48HY51"/>
<keyword evidence="4 6" id="KW-0808">Transferase</keyword>
<comment type="similarity">
    <text evidence="6">Belongs to the purine/pyrimidine phosphoribosyltransferase family. PyrE subfamily.</text>
</comment>
<feature type="binding site" evidence="6">
    <location>
        <position position="127"/>
    </location>
    <ligand>
        <name>orotate</name>
        <dbReference type="ChEBI" id="CHEBI:30839"/>
    </ligand>
</feature>